<reference evidence="8 9" key="1">
    <citation type="submission" date="2019-04" db="EMBL/GenBank/DDBJ databases">
        <title>An improved genome assembly and genetic linkage map for asparagus bean, Vigna unguiculata ssp. sesquipedialis.</title>
        <authorList>
            <person name="Xia Q."/>
            <person name="Zhang R."/>
            <person name="Dong Y."/>
        </authorList>
    </citation>
    <scope>NUCLEOTIDE SEQUENCE [LARGE SCALE GENOMIC DNA]</scope>
    <source>
        <tissue evidence="8">Leaf</tissue>
    </source>
</reference>
<dbReference type="PANTHER" id="PTHR10994">
    <property type="entry name" value="RETICULON"/>
    <property type="match status" value="1"/>
</dbReference>
<comment type="subcellular location">
    <subcellularLocation>
        <location evidence="1 6">Endoplasmic reticulum membrane</location>
        <topology evidence="1 6">Multi-pass membrane protein</topology>
    </subcellularLocation>
</comment>
<gene>
    <name evidence="8" type="ORF">DEO72_LG3g2359</name>
</gene>
<sequence length="141" mass="15607">MVWLILMLRCVSAPPLEQTFWVSTLTFPSHSPCFSTFALYNPHVISNVPNHAAAATCYLFPRAFPDHNHFAHFHWRNKKISASVLGGATAAWVLFELLEYHFLTLVVPVAQKVPVAQAVPEVQVAPVVPVDLVVQVALVVP</sequence>
<dbReference type="Pfam" id="PF02453">
    <property type="entry name" value="Reticulon"/>
    <property type="match status" value="1"/>
</dbReference>
<dbReference type="PANTHER" id="PTHR10994:SF190">
    <property type="entry name" value="RETICULON-LIKE PROTEIN"/>
    <property type="match status" value="1"/>
</dbReference>
<dbReference type="GO" id="GO:0009617">
    <property type="term" value="P:response to bacterium"/>
    <property type="evidence" value="ECO:0007669"/>
    <property type="project" value="InterPro"/>
</dbReference>
<keyword evidence="3 6" id="KW-0256">Endoplasmic reticulum</keyword>
<evidence type="ECO:0000256" key="4">
    <source>
        <dbReference type="ARBA" id="ARBA00022989"/>
    </source>
</evidence>
<feature type="domain" description="Reticulon" evidence="7">
    <location>
        <begin position="73"/>
        <end position="106"/>
    </location>
</feature>
<evidence type="ECO:0000313" key="9">
    <source>
        <dbReference type="Proteomes" id="UP000501690"/>
    </source>
</evidence>
<evidence type="ECO:0000256" key="3">
    <source>
        <dbReference type="ARBA" id="ARBA00022824"/>
    </source>
</evidence>
<dbReference type="Proteomes" id="UP000501690">
    <property type="component" value="Linkage Group LG3"/>
</dbReference>
<evidence type="ECO:0000256" key="6">
    <source>
        <dbReference type="RuleBase" id="RU363132"/>
    </source>
</evidence>
<accession>A0A4D6LGP5</accession>
<evidence type="ECO:0000259" key="7">
    <source>
        <dbReference type="PROSITE" id="PS50845"/>
    </source>
</evidence>
<dbReference type="InterPro" id="IPR003388">
    <property type="entry name" value="Reticulon"/>
</dbReference>
<evidence type="ECO:0000256" key="2">
    <source>
        <dbReference type="ARBA" id="ARBA00022692"/>
    </source>
</evidence>
<dbReference type="PROSITE" id="PS50845">
    <property type="entry name" value="RETICULON"/>
    <property type="match status" value="1"/>
</dbReference>
<dbReference type="EMBL" id="CP039347">
    <property type="protein sequence ID" value="QCD87819.1"/>
    <property type="molecule type" value="Genomic_DNA"/>
</dbReference>
<protein>
    <recommendedName>
        <fullName evidence="6">Reticulon-like protein</fullName>
    </recommendedName>
</protein>
<evidence type="ECO:0000256" key="1">
    <source>
        <dbReference type="ARBA" id="ARBA00004477"/>
    </source>
</evidence>
<evidence type="ECO:0000256" key="5">
    <source>
        <dbReference type="ARBA" id="ARBA00023136"/>
    </source>
</evidence>
<name>A0A4D6LGP5_VIGUN</name>
<keyword evidence="9" id="KW-1185">Reference proteome</keyword>
<evidence type="ECO:0000313" key="8">
    <source>
        <dbReference type="EMBL" id="QCD87819.1"/>
    </source>
</evidence>
<keyword evidence="5" id="KW-0472">Membrane</keyword>
<dbReference type="AlphaFoldDB" id="A0A4D6LGP5"/>
<organism evidence="8 9">
    <name type="scientific">Vigna unguiculata</name>
    <name type="common">Cowpea</name>
    <dbReference type="NCBI Taxonomy" id="3917"/>
    <lineage>
        <taxon>Eukaryota</taxon>
        <taxon>Viridiplantae</taxon>
        <taxon>Streptophyta</taxon>
        <taxon>Embryophyta</taxon>
        <taxon>Tracheophyta</taxon>
        <taxon>Spermatophyta</taxon>
        <taxon>Magnoliopsida</taxon>
        <taxon>eudicotyledons</taxon>
        <taxon>Gunneridae</taxon>
        <taxon>Pentapetalae</taxon>
        <taxon>rosids</taxon>
        <taxon>fabids</taxon>
        <taxon>Fabales</taxon>
        <taxon>Fabaceae</taxon>
        <taxon>Papilionoideae</taxon>
        <taxon>50 kb inversion clade</taxon>
        <taxon>NPAAA clade</taxon>
        <taxon>indigoferoid/millettioid clade</taxon>
        <taxon>Phaseoleae</taxon>
        <taxon>Vigna</taxon>
    </lineage>
</organism>
<dbReference type="GO" id="GO:0005789">
    <property type="term" value="C:endoplasmic reticulum membrane"/>
    <property type="evidence" value="ECO:0007669"/>
    <property type="project" value="UniProtKB-SubCell"/>
</dbReference>
<proteinExistence type="predicted"/>
<dbReference type="InterPro" id="IPR045064">
    <property type="entry name" value="Reticulon-like"/>
</dbReference>
<keyword evidence="2" id="KW-0812">Transmembrane</keyword>
<keyword evidence="4" id="KW-1133">Transmembrane helix</keyword>